<dbReference type="GO" id="GO:0005615">
    <property type="term" value="C:extracellular space"/>
    <property type="evidence" value="ECO:0007669"/>
    <property type="project" value="InterPro"/>
</dbReference>
<dbReference type="InterPro" id="IPR036186">
    <property type="entry name" value="Serpin_sf"/>
</dbReference>
<dbReference type="PANTHER" id="PTHR11461:SF30">
    <property type="entry name" value="HEPARIN COFACTOR 2"/>
    <property type="match status" value="1"/>
</dbReference>
<dbReference type="SUPFAM" id="SSF56574">
    <property type="entry name" value="Serpins"/>
    <property type="match status" value="1"/>
</dbReference>
<dbReference type="InterPro" id="IPR042185">
    <property type="entry name" value="Serpin_sf_2"/>
</dbReference>
<accession>A0AAV7M1D3</accession>
<organism evidence="4 5">
    <name type="scientific">Pleurodeles waltl</name>
    <name type="common">Iberian ribbed newt</name>
    <dbReference type="NCBI Taxonomy" id="8319"/>
    <lineage>
        <taxon>Eukaryota</taxon>
        <taxon>Metazoa</taxon>
        <taxon>Chordata</taxon>
        <taxon>Craniata</taxon>
        <taxon>Vertebrata</taxon>
        <taxon>Euteleostomi</taxon>
        <taxon>Amphibia</taxon>
        <taxon>Batrachia</taxon>
        <taxon>Caudata</taxon>
        <taxon>Salamandroidea</taxon>
        <taxon>Salamandridae</taxon>
        <taxon>Pleurodelinae</taxon>
        <taxon>Pleurodeles</taxon>
    </lineage>
</organism>
<gene>
    <name evidence="4" type="ORF">NDU88_006877</name>
</gene>
<evidence type="ECO:0000313" key="5">
    <source>
        <dbReference type="Proteomes" id="UP001066276"/>
    </source>
</evidence>
<dbReference type="InterPro" id="IPR033831">
    <property type="entry name" value="HCII_serpin_dom"/>
</dbReference>
<dbReference type="PRINTS" id="PR00780">
    <property type="entry name" value="LEUSERPINII"/>
</dbReference>
<dbReference type="Gene3D" id="3.30.497.10">
    <property type="entry name" value="Antithrombin, subunit I, domain 2"/>
    <property type="match status" value="1"/>
</dbReference>
<dbReference type="InterPro" id="IPR023795">
    <property type="entry name" value="Serpin_CS"/>
</dbReference>
<dbReference type="Pfam" id="PF00079">
    <property type="entry name" value="Serpin"/>
    <property type="match status" value="1"/>
</dbReference>
<comment type="caution">
    <text evidence="4">The sequence shown here is derived from an EMBL/GenBank/DDBJ whole genome shotgun (WGS) entry which is preliminary data.</text>
</comment>
<evidence type="ECO:0000256" key="2">
    <source>
        <dbReference type="RuleBase" id="RU000411"/>
    </source>
</evidence>
<evidence type="ECO:0000313" key="4">
    <source>
        <dbReference type="EMBL" id="KAJ1093785.1"/>
    </source>
</evidence>
<dbReference type="Gene3D" id="2.30.39.10">
    <property type="entry name" value="Alpha-1-antitrypsin, domain 1"/>
    <property type="match status" value="1"/>
</dbReference>
<comment type="similarity">
    <text evidence="1 2">Belongs to the serpin family.</text>
</comment>
<dbReference type="CDD" id="cd02047">
    <property type="entry name" value="serpinD1_HCF2"/>
    <property type="match status" value="1"/>
</dbReference>
<feature type="domain" description="Serpin" evidence="3">
    <location>
        <begin position="171"/>
        <end position="531"/>
    </location>
</feature>
<dbReference type="PANTHER" id="PTHR11461">
    <property type="entry name" value="SERINE PROTEASE INHIBITOR, SERPIN"/>
    <property type="match status" value="1"/>
</dbReference>
<dbReference type="GO" id="GO:0007596">
    <property type="term" value="P:blood coagulation"/>
    <property type="evidence" value="ECO:0007669"/>
    <property type="project" value="InterPro"/>
</dbReference>
<dbReference type="AlphaFoldDB" id="A0AAV7M1D3"/>
<reference evidence="4" key="1">
    <citation type="journal article" date="2022" name="bioRxiv">
        <title>Sequencing and chromosome-scale assembly of the giantPleurodeles waltlgenome.</title>
        <authorList>
            <person name="Brown T."/>
            <person name="Elewa A."/>
            <person name="Iarovenko S."/>
            <person name="Subramanian E."/>
            <person name="Araus A.J."/>
            <person name="Petzold A."/>
            <person name="Susuki M."/>
            <person name="Suzuki K.-i.T."/>
            <person name="Hayashi T."/>
            <person name="Toyoda A."/>
            <person name="Oliveira C."/>
            <person name="Osipova E."/>
            <person name="Leigh N.D."/>
            <person name="Simon A."/>
            <person name="Yun M.H."/>
        </authorList>
    </citation>
    <scope>NUCLEOTIDE SEQUENCE</scope>
    <source>
        <strain evidence="4">20211129_DDA</strain>
        <tissue evidence="4">Liver</tissue>
    </source>
</reference>
<proteinExistence type="inferred from homology"/>
<evidence type="ECO:0000259" key="3">
    <source>
        <dbReference type="SMART" id="SM00093"/>
    </source>
</evidence>
<dbReference type="PROSITE" id="PS00284">
    <property type="entry name" value="SERPIN"/>
    <property type="match status" value="1"/>
</dbReference>
<dbReference type="InterPro" id="IPR000215">
    <property type="entry name" value="Serpin_fam"/>
</dbReference>
<protein>
    <recommendedName>
        <fullName evidence="3">Serpin domain-containing protein</fullName>
    </recommendedName>
</protein>
<sequence length="534" mass="59900">MDGALDIGVKVHLGPAAQVPDPIAGLETHGERRVRDISTAGNRFPKMKAVLAVAALCLLLAVADCGVKDLSEHFEAPGIGPRGHQGNESQVLDTLPPDFHKDNTVTNDLIPEEEDYLDLDEIFGEDEEYGDVIDSAPVVKDFETEKGNILQLFPGKTRIQRLNIINADFGFNLYRSLKASVNASENILIAPVAVSTAMATLSLGVKGQTLQDVLSVVGFGDFINASTTYELMTIHNLFRKLTHRLFRRNFGYTLRSVNDIYVQKNFAIREDFRNNMKNYYYAEAQSTDFSDPTFLTKANERIKKLTKGLIKDALVHVDPALLMLILNCIYFKGTWENKFPLVQTQPMNFRLNEREVVKVPMMKTRGTFLVGADYELDCDVIQLPYVGNISMTIVVPHKLSNMKVLEKQLTPQVVERWQKTLANRTREVFVPRFKLDKTYDLTQVLRSMGLKDLFEKGDFSGISDKDINIGLFKHQGSITVNEEGTEAAAVTVVGFTPLSTQARFVADRPFLFLIREHRTNCILFMGRVANPALS</sequence>
<dbReference type="InterPro" id="IPR042178">
    <property type="entry name" value="Serpin_sf_1"/>
</dbReference>
<evidence type="ECO:0000256" key="1">
    <source>
        <dbReference type="ARBA" id="ARBA00009500"/>
    </source>
</evidence>
<dbReference type="SMART" id="SM00093">
    <property type="entry name" value="SERPIN"/>
    <property type="match status" value="1"/>
</dbReference>
<keyword evidence="5" id="KW-1185">Reference proteome</keyword>
<dbReference type="InterPro" id="IPR023796">
    <property type="entry name" value="Serpin_dom"/>
</dbReference>
<dbReference type="FunFam" id="2.30.39.10:FF:000002">
    <property type="entry name" value="Serpin family D member 1"/>
    <property type="match status" value="1"/>
</dbReference>
<dbReference type="Proteomes" id="UP001066276">
    <property type="component" value="Chromosome 11"/>
</dbReference>
<name>A0AAV7M1D3_PLEWA</name>
<dbReference type="GO" id="GO:0004867">
    <property type="term" value="F:serine-type endopeptidase inhibitor activity"/>
    <property type="evidence" value="ECO:0007669"/>
    <property type="project" value="InterPro"/>
</dbReference>
<dbReference type="EMBL" id="JANPWB010000015">
    <property type="protein sequence ID" value="KAJ1093785.1"/>
    <property type="molecule type" value="Genomic_DNA"/>
</dbReference>